<dbReference type="Proteomes" id="UP001292094">
    <property type="component" value="Unassembled WGS sequence"/>
</dbReference>
<evidence type="ECO:0000313" key="2">
    <source>
        <dbReference type="Proteomes" id="UP001292094"/>
    </source>
</evidence>
<sequence length="110" mass="11858">LTSPFFPPLTSFFSTYLPPSSTTYLLPHLSSLIYFLLPSHLPHPSPLLTYLPPLSPLLTYLPPASPFLTHLFPPSLPPASSLTTWPTPVLLLSLSALPDCGGRASTTESS</sequence>
<comment type="caution">
    <text evidence="1">The sequence shown here is derived from an EMBL/GenBank/DDBJ whole genome shotgun (WGS) entry which is preliminary data.</text>
</comment>
<protein>
    <submittedName>
        <fullName evidence="1">Uncharacterized protein</fullName>
    </submittedName>
</protein>
<dbReference type="EMBL" id="JAWZYT010004258">
    <property type="protein sequence ID" value="KAK4294582.1"/>
    <property type="molecule type" value="Genomic_DNA"/>
</dbReference>
<proteinExistence type="predicted"/>
<reference evidence="1" key="1">
    <citation type="submission" date="2023-11" db="EMBL/GenBank/DDBJ databases">
        <title>Genome assemblies of two species of porcelain crab, Petrolisthes cinctipes and Petrolisthes manimaculis (Anomura: Porcellanidae).</title>
        <authorList>
            <person name="Angst P."/>
        </authorList>
    </citation>
    <scope>NUCLEOTIDE SEQUENCE</scope>
    <source>
        <strain evidence="1">PB745_02</strain>
        <tissue evidence="1">Gill</tissue>
    </source>
</reference>
<organism evidence="1 2">
    <name type="scientific">Petrolisthes manimaculis</name>
    <dbReference type="NCBI Taxonomy" id="1843537"/>
    <lineage>
        <taxon>Eukaryota</taxon>
        <taxon>Metazoa</taxon>
        <taxon>Ecdysozoa</taxon>
        <taxon>Arthropoda</taxon>
        <taxon>Crustacea</taxon>
        <taxon>Multicrustacea</taxon>
        <taxon>Malacostraca</taxon>
        <taxon>Eumalacostraca</taxon>
        <taxon>Eucarida</taxon>
        <taxon>Decapoda</taxon>
        <taxon>Pleocyemata</taxon>
        <taxon>Anomura</taxon>
        <taxon>Galatheoidea</taxon>
        <taxon>Porcellanidae</taxon>
        <taxon>Petrolisthes</taxon>
    </lineage>
</organism>
<accession>A0AAE1NSL3</accession>
<gene>
    <name evidence="1" type="ORF">Pmani_032796</name>
</gene>
<name>A0AAE1NSL3_9EUCA</name>
<evidence type="ECO:0000313" key="1">
    <source>
        <dbReference type="EMBL" id="KAK4294582.1"/>
    </source>
</evidence>
<feature type="non-terminal residue" evidence="1">
    <location>
        <position position="1"/>
    </location>
</feature>
<keyword evidence="2" id="KW-1185">Reference proteome</keyword>
<dbReference type="AlphaFoldDB" id="A0AAE1NSL3"/>